<feature type="domain" description="PPM-type phosphatase" evidence="2">
    <location>
        <begin position="19"/>
        <end position="249"/>
    </location>
</feature>
<accession>A0ABQ4QL42</accession>
<dbReference type="InterPro" id="IPR001932">
    <property type="entry name" value="PPM-type_phosphatase-like_dom"/>
</dbReference>
<dbReference type="Proteomes" id="UP001055117">
    <property type="component" value="Unassembled WGS sequence"/>
</dbReference>
<evidence type="ECO:0000256" key="1">
    <source>
        <dbReference type="SAM" id="Coils"/>
    </source>
</evidence>
<comment type="caution">
    <text evidence="3">The sequence shown here is derived from an EMBL/GenBank/DDBJ whole genome shotgun (WGS) entry which is preliminary data.</text>
</comment>
<dbReference type="InterPro" id="IPR036457">
    <property type="entry name" value="PPM-type-like_dom_sf"/>
</dbReference>
<evidence type="ECO:0000313" key="3">
    <source>
        <dbReference type="EMBL" id="GJD45620.1"/>
    </source>
</evidence>
<reference evidence="3 4" key="1">
    <citation type="journal article" date="2021" name="Front. Microbiol.">
        <title>Comprehensive Comparative Genomics and Phenotyping of Methylobacterium Species.</title>
        <authorList>
            <person name="Alessa O."/>
            <person name="Ogura Y."/>
            <person name="Fujitani Y."/>
            <person name="Takami H."/>
            <person name="Hayashi T."/>
            <person name="Sahin N."/>
            <person name="Tani A."/>
        </authorList>
    </citation>
    <scope>NUCLEOTIDE SEQUENCE [LARGE SCALE GENOMIC DNA]</scope>
    <source>
        <strain evidence="3 4">DSM 23679</strain>
    </source>
</reference>
<protein>
    <submittedName>
        <fullName evidence="3">PP2C-family Ser/Thr phosphatase</fullName>
    </submittedName>
</protein>
<dbReference type="PANTHER" id="PTHR47992">
    <property type="entry name" value="PROTEIN PHOSPHATASE"/>
    <property type="match status" value="1"/>
</dbReference>
<dbReference type="SMART" id="SM00332">
    <property type="entry name" value="PP2Cc"/>
    <property type="match status" value="1"/>
</dbReference>
<name>A0ABQ4QL42_9HYPH</name>
<dbReference type="SUPFAM" id="SSF81606">
    <property type="entry name" value="PP2C-like"/>
    <property type="match status" value="1"/>
</dbReference>
<evidence type="ECO:0000259" key="2">
    <source>
        <dbReference type="PROSITE" id="PS51746"/>
    </source>
</evidence>
<dbReference type="InterPro" id="IPR015655">
    <property type="entry name" value="PP2C"/>
</dbReference>
<dbReference type="Gene3D" id="3.60.40.10">
    <property type="entry name" value="PPM-type phosphatase domain"/>
    <property type="match status" value="1"/>
</dbReference>
<evidence type="ECO:0000313" key="4">
    <source>
        <dbReference type="Proteomes" id="UP001055117"/>
    </source>
</evidence>
<feature type="coiled-coil region" evidence="1">
    <location>
        <begin position="75"/>
        <end position="102"/>
    </location>
</feature>
<organism evidence="3 4">
    <name type="scientific">Methylobacterium cerastii</name>
    <dbReference type="NCBI Taxonomy" id="932741"/>
    <lineage>
        <taxon>Bacteria</taxon>
        <taxon>Pseudomonadati</taxon>
        <taxon>Pseudomonadota</taxon>
        <taxon>Alphaproteobacteria</taxon>
        <taxon>Hyphomicrobiales</taxon>
        <taxon>Methylobacteriaceae</taxon>
        <taxon>Methylobacterium</taxon>
    </lineage>
</organism>
<dbReference type="CDD" id="cd00143">
    <property type="entry name" value="PP2Cc"/>
    <property type="match status" value="1"/>
</dbReference>
<dbReference type="EMBL" id="BPQG01000053">
    <property type="protein sequence ID" value="GJD45620.1"/>
    <property type="molecule type" value="Genomic_DNA"/>
</dbReference>
<keyword evidence="1" id="KW-0175">Coiled coil</keyword>
<proteinExistence type="predicted"/>
<dbReference type="PROSITE" id="PS51746">
    <property type="entry name" value="PPM_2"/>
    <property type="match status" value="1"/>
</dbReference>
<dbReference type="SMART" id="SM00331">
    <property type="entry name" value="PP2C_SIG"/>
    <property type="match status" value="1"/>
</dbReference>
<keyword evidence="4" id="KW-1185">Reference proteome</keyword>
<dbReference type="Pfam" id="PF13672">
    <property type="entry name" value="PP2C_2"/>
    <property type="match status" value="1"/>
</dbReference>
<gene>
    <name evidence="3" type="primary">pstP</name>
    <name evidence="3" type="ORF">AFCDBAGC_3494</name>
</gene>
<dbReference type="RefSeq" id="WP_238272608.1">
    <property type="nucleotide sequence ID" value="NZ_BPQG01000053.1"/>
</dbReference>
<sequence>MTDVPSLPGLPVAPRFVVRHGSLTHVGAVRTLNEDRCFVAPELGVYAVADGMGGHAAGDIASTAVVQALASIGPAVTAKDLLARLEDRMLQANAAIRAVAEARGQLVGTTVAILIVFGSDFACLWAGDSRIYRIRDGAIAQLTHDHTEVQILVDSGALTPQEARDWPRRNVITRAVGVRPEPELELVHCVLEPGDTFVICSDGLTTHVEDAAIRDCAYGAEPQAACEALVGLALERGGSDNVTVVAVRFDAASDAATEREIGA</sequence>